<evidence type="ECO:0008006" key="3">
    <source>
        <dbReference type="Google" id="ProtNLM"/>
    </source>
</evidence>
<keyword evidence="2" id="KW-1185">Reference proteome</keyword>
<gene>
    <name evidence="1" type="ordered locus">RCAP_rcc02343</name>
</gene>
<dbReference type="eggNOG" id="ENOG5033Z79">
    <property type="taxonomic scope" value="Bacteria"/>
</dbReference>
<dbReference type="Proteomes" id="UP000002361">
    <property type="component" value="Chromosome"/>
</dbReference>
<evidence type="ECO:0000313" key="2">
    <source>
        <dbReference type="Proteomes" id="UP000002361"/>
    </source>
</evidence>
<name>D5ALL2_RHOCB</name>
<protein>
    <recommendedName>
        <fullName evidence="3">Ribbon-helix-helix protein, CopG family</fullName>
    </recommendedName>
</protein>
<organism evidence="1 2">
    <name type="scientific">Rhodobacter capsulatus (strain ATCC BAA-309 / NBRC 16581 / SB1003)</name>
    <dbReference type="NCBI Taxonomy" id="272942"/>
    <lineage>
        <taxon>Bacteria</taxon>
        <taxon>Pseudomonadati</taxon>
        <taxon>Pseudomonadota</taxon>
        <taxon>Alphaproteobacteria</taxon>
        <taxon>Rhodobacterales</taxon>
        <taxon>Rhodobacter group</taxon>
        <taxon>Rhodobacter</taxon>
    </lineage>
</organism>
<dbReference type="EMBL" id="CP001312">
    <property type="protein sequence ID" value="ADE86073.1"/>
    <property type="molecule type" value="Genomic_DNA"/>
</dbReference>
<dbReference type="KEGG" id="rcp:RCAP_rcc02343"/>
<dbReference type="HOGENOM" id="CLU_1757383_0_0_5"/>
<evidence type="ECO:0000313" key="1">
    <source>
        <dbReference type="EMBL" id="ADE86073.1"/>
    </source>
</evidence>
<dbReference type="AlphaFoldDB" id="D5ALL2"/>
<dbReference type="GeneID" id="31491175"/>
<reference evidence="1 2" key="2">
    <citation type="journal article" date="2010" name="J. Bacteriol.">
        <title>Complete genome sequence of the photosynthetic purple nonsulfur bacterium Rhodobacter capsulatus SB 1003.</title>
        <authorList>
            <person name="Strnad H."/>
            <person name="Lapidus A."/>
            <person name="Paces J."/>
            <person name="Ulbrich P."/>
            <person name="Vlcek C."/>
            <person name="Paces V."/>
            <person name="Haselkorn R."/>
        </authorList>
    </citation>
    <scope>NUCLEOTIDE SEQUENCE [LARGE SCALE GENOMIC DNA]</scope>
    <source>
        <strain evidence="2">ATCC BAA-309 / NBRC 16581 / SB1003</strain>
    </source>
</reference>
<accession>D5ALL2</accession>
<sequence length="148" mass="15680">MAYMLRLPDERGAQLRQIAEKKNTTVSELITDYIRSEIKAGTIPSNIPGINVAKAGESIAISAPGFEASVPAHKGQTLADLLRKSAALTPSAFEHKKEWLEGIAALSGIKLKRMGAGVRIVSPITGAEYPLASGVAEDLASEIERAAK</sequence>
<dbReference type="RefSeq" id="WP_013068052.1">
    <property type="nucleotide sequence ID" value="NC_014034.1"/>
</dbReference>
<proteinExistence type="predicted"/>
<dbReference type="OrthoDB" id="7688921at2"/>
<reference key="1">
    <citation type="submission" date="2008-12" db="EMBL/GenBank/DDBJ databases">
        <title>Complete genome sequence of Rhodobacter capsulatus SB1003.</title>
        <authorList>
            <person name="Strnad H."/>
            <person name="Lapidus A."/>
            <person name="Vlcek C."/>
            <person name="Ulbrich P."/>
            <person name="Paces J."/>
            <person name="Maltsev N."/>
            <person name="Kumar V."/>
            <person name="Kogan Y."/>
            <person name="Milgram A."/>
            <person name="Rebrekov D."/>
            <person name="Mazur M."/>
            <person name="Cox R."/>
            <person name="Kyrpides N."/>
            <person name="Kolar M."/>
            <person name="Sachova J."/>
            <person name="Ridl J."/>
            <person name="Ivanova N."/>
            <person name="Kapatral V."/>
            <person name="Los T."/>
            <person name="Lykidis A."/>
            <person name="Mikhailova N."/>
            <person name="Reznik G."/>
            <person name="Vasieva O."/>
            <person name="Fonstein M."/>
            <person name="Paces V."/>
            <person name="Haselkorn R."/>
        </authorList>
    </citation>
    <scope>NUCLEOTIDE SEQUENCE</scope>
    <source>
        <strain>SB1003</strain>
    </source>
</reference>